<protein>
    <submittedName>
        <fullName evidence="2">Uncharacterized protein</fullName>
    </submittedName>
</protein>
<comment type="caution">
    <text evidence="2">The sequence shown here is derived from an EMBL/GenBank/DDBJ whole genome shotgun (WGS) entry which is preliminary data.</text>
</comment>
<feature type="region of interest" description="Disordered" evidence="1">
    <location>
        <begin position="51"/>
        <end position="110"/>
    </location>
</feature>
<keyword evidence="3" id="KW-1185">Reference proteome</keyword>
<dbReference type="RefSeq" id="WP_228870062.1">
    <property type="nucleotide sequence ID" value="NZ_JAHUVW010000001.1"/>
</dbReference>
<dbReference type="Proteomes" id="UP000735541">
    <property type="component" value="Unassembled WGS sequence"/>
</dbReference>
<dbReference type="Pfam" id="PF19698">
    <property type="entry name" value="DUF6197"/>
    <property type="match status" value="1"/>
</dbReference>
<evidence type="ECO:0000256" key="1">
    <source>
        <dbReference type="SAM" id="MobiDB-lite"/>
    </source>
</evidence>
<dbReference type="EMBL" id="JAHUVW010000001">
    <property type="protein sequence ID" value="MBV7671432.1"/>
    <property type="molecule type" value="Genomic_DNA"/>
</dbReference>
<accession>A0ABS6TT30</accession>
<evidence type="ECO:0000313" key="3">
    <source>
        <dbReference type="Proteomes" id="UP000735541"/>
    </source>
</evidence>
<gene>
    <name evidence="2" type="ORF">STHAL_18445</name>
</gene>
<organism evidence="2 3">
    <name type="scientific">Streptomyces halstedii</name>
    <dbReference type="NCBI Taxonomy" id="1944"/>
    <lineage>
        <taxon>Bacteria</taxon>
        <taxon>Bacillati</taxon>
        <taxon>Actinomycetota</taxon>
        <taxon>Actinomycetes</taxon>
        <taxon>Kitasatosporales</taxon>
        <taxon>Streptomycetaceae</taxon>
        <taxon>Streptomyces</taxon>
    </lineage>
</organism>
<feature type="compositionally biased region" description="Low complexity" evidence="1">
    <location>
        <begin position="69"/>
        <end position="110"/>
    </location>
</feature>
<evidence type="ECO:0000313" key="2">
    <source>
        <dbReference type="EMBL" id="MBV7671432.1"/>
    </source>
</evidence>
<sequence length="268" mass="29111">METVPLTPEQLDAQAARLHGTEAWRQIVLGLRYTAADPVFPEPAPRPVLPEPVLPEPFLPERVPPKPRPGSATPAPTRAPAPATHPAHPGQAARPCQTGQAAAHPGQAGQPAEWRGLLSVPVSSLVEETLRALPSSLPRERPLPGRLGALVPDLLHTWRRIGQPDVRPSTHLGYARKILTEWGWQNTPYRLRNARGARCLCGAMLTAHRLGYGSLETVDRAGAWLITELRSQGWNDLIGPWNRQPGRTASDALSLLDATILRASRAGH</sequence>
<proteinExistence type="predicted"/>
<reference evidence="2 3" key="1">
    <citation type="submission" date="2021-07" db="EMBL/GenBank/DDBJ databases">
        <title>Sequencing Streptomyces halstedii LGO-A4 genome an citrus endophytic actinomycete.</title>
        <authorList>
            <person name="Samborskyy M."/>
            <person name="Scott N."/>
            <person name="Deglau R."/>
            <person name="Dickens S."/>
            <person name="Oliveira L.G."/>
        </authorList>
    </citation>
    <scope>NUCLEOTIDE SEQUENCE [LARGE SCALE GENOMIC DNA]</scope>
    <source>
        <strain evidence="2 3">LGO-A4</strain>
    </source>
</reference>
<dbReference type="InterPro" id="IPR045677">
    <property type="entry name" value="DUF6197"/>
</dbReference>
<name>A0ABS6TT30_STRHA</name>